<accession>A0A9X9LCH4</accession>
<evidence type="ECO:0000313" key="2">
    <source>
        <dbReference type="Proteomes" id="UP000269945"/>
    </source>
</evidence>
<proteinExistence type="predicted"/>
<dbReference type="EMBL" id="CYRY02000115">
    <property type="protein sequence ID" value="VCW48719.1"/>
    <property type="molecule type" value="Genomic_DNA"/>
</dbReference>
<protein>
    <submittedName>
        <fullName evidence="1">Uncharacterized protein</fullName>
    </submittedName>
</protein>
<evidence type="ECO:0000313" key="1">
    <source>
        <dbReference type="EMBL" id="VCW48719.1"/>
    </source>
</evidence>
<dbReference type="AlphaFoldDB" id="A0A9X9LCH4"/>
<comment type="caution">
    <text evidence="1">The sequence shown here is derived from an EMBL/GenBank/DDBJ whole genome shotgun (WGS) entry which is preliminary data.</text>
</comment>
<gene>
    <name evidence="1" type="ORF">BN2614_LOCUS3</name>
</gene>
<organism evidence="1 2">
    <name type="scientific">Gulo gulo</name>
    <name type="common">Wolverine</name>
    <name type="synonym">Gluton</name>
    <dbReference type="NCBI Taxonomy" id="48420"/>
    <lineage>
        <taxon>Eukaryota</taxon>
        <taxon>Metazoa</taxon>
        <taxon>Chordata</taxon>
        <taxon>Craniata</taxon>
        <taxon>Vertebrata</taxon>
        <taxon>Euteleostomi</taxon>
        <taxon>Mammalia</taxon>
        <taxon>Eutheria</taxon>
        <taxon>Laurasiatheria</taxon>
        <taxon>Carnivora</taxon>
        <taxon>Caniformia</taxon>
        <taxon>Musteloidea</taxon>
        <taxon>Mustelidae</taxon>
        <taxon>Guloninae</taxon>
        <taxon>Gulo</taxon>
    </lineage>
</organism>
<name>A0A9X9LCH4_GULGU</name>
<keyword evidence="2" id="KW-1185">Reference proteome</keyword>
<dbReference type="Proteomes" id="UP000269945">
    <property type="component" value="Unassembled WGS sequence"/>
</dbReference>
<reference evidence="1 2" key="1">
    <citation type="submission" date="2018-10" db="EMBL/GenBank/DDBJ databases">
        <authorList>
            <person name="Ekblom R."/>
            <person name="Jareborg N."/>
        </authorList>
    </citation>
    <scope>NUCLEOTIDE SEQUENCE [LARGE SCALE GENOMIC DNA]</scope>
    <source>
        <tissue evidence="1">Muscle</tissue>
    </source>
</reference>
<sequence length="37" mass="3830">MSHIGGCLSSAGLPEVPTWEVASSSLVYQRSHIGGCL</sequence>